<dbReference type="EMBL" id="JALPRF010000001">
    <property type="protein sequence ID" value="MCK8491636.1"/>
    <property type="molecule type" value="Genomic_DNA"/>
</dbReference>
<evidence type="ECO:0000256" key="1">
    <source>
        <dbReference type="ARBA" id="ARBA00007637"/>
    </source>
</evidence>
<dbReference type="SUPFAM" id="SSF51735">
    <property type="entry name" value="NAD(P)-binding Rossmann-fold domains"/>
    <property type="match status" value="1"/>
</dbReference>
<dbReference type="InterPro" id="IPR036291">
    <property type="entry name" value="NAD(P)-bd_dom_sf"/>
</dbReference>
<evidence type="ECO:0000313" key="3">
    <source>
        <dbReference type="EMBL" id="MCK8491636.1"/>
    </source>
</evidence>
<dbReference type="RefSeq" id="WP_232560181.1">
    <property type="nucleotide sequence ID" value="NZ_JALPRF010000001.1"/>
</dbReference>
<sequence length="287" mass="32362">MVNNVKTVLVTGATGFIGNHVVEQLLATHDVRVITTARTKPTGAPWLSNVTFIPFDISTDFSEKDLFTYFERPDAVIHLAWQGLPDYKSLAHLDTYWLQHYRFLTNLLTNGLTDLTVTGTCLEYGLQSGCLTEDLPTQPTTAYGLAKDTLRKTLDLFVADRNILFKWVRLFYMFGKGQNPRSLLAQVEAAALRNEPVFNMSKGEQLRDYLPVTSVANNLVRIALQKQITGIINCASGQPIAVRTLVERFMQEHQYALTLNLGYYPYPDYEPLAFWGHPAKLQSLTNP</sequence>
<dbReference type="Gene3D" id="3.40.50.720">
    <property type="entry name" value="NAD(P)-binding Rossmann-like Domain"/>
    <property type="match status" value="1"/>
</dbReference>
<dbReference type="PANTHER" id="PTHR43000">
    <property type="entry name" value="DTDP-D-GLUCOSE 4,6-DEHYDRATASE-RELATED"/>
    <property type="match status" value="1"/>
</dbReference>
<comment type="caution">
    <text evidence="3">The sequence shown here is derived from an EMBL/GenBank/DDBJ whole genome shotgun (WGS) entry which is preliminary data.</text>
</comment>
<protein>
    <submittedName>
        <fullName evidence="3">NAD(P)-dependent oxidoreductase</fullName>
    </submittedName>
</protein>
<dbReference type="Pfam" id="PF01370">
    <property type="entry name" value="Epimerase"/>
    <property type="match status" value="1"/>
</dbReference>
<reference evidence="3 4" key="1">
    <citation type="submission" date="2022-04" db="EMBL/GenBank/DDBJ databases">
        <title>Spirosoma sp. strain RP8 genome sequencing and assembly.</title>
        <authorList>
            <person name="Jung Y."/>
        </authorList>
    </citation>
    <scope>NUCLEOTIDE SEQUENCE [LARGE SCALE GENOMIC DNA]</scope>
    <source>
        <strain evidence="3 4">RP8</strain>
    </source>
</reference>
<dbReference type="InterPro" id="IPR001509">
    <property type="entry name" value="Epimerase_deHydtase"/>
</dbReference>
<keyword evidence="4" id="KW-1185">Reference proteome</keyword>
<evidence type="ECO:0000313" key="4">
    <source>
        <dbReference type="Proteomes" id="UP001202180"/>
    </source>
</evidence>
<evidence type="ECO:0000259" key="2">
    <source>
        <dbReference type="Pfam" id="PF01370"/>
    </source>
</evidence>
<comment type="similarity">
    <text evidence="1">Belongs to the NAD(P)-dependent epimerase/dehydratase family.</text>
</comment>
<dbReference type="Proteomes" id="UP001202180">
    <property type="component" value="Unassembled WGS sequence"/>
</dbReference>
<gene>
    <name evidence="3" type="ORF">M0L20_07205</name>
</gene>
<accession>A0ABT0HHL4</accession>
<organism evidence="3 4">
    <name type="scientific">Spirosoma liriopis</name>
    <dbReference type="NCBI Taxonomy" id="2937440"/>
    <lineage>
        <taxon>Bacteria</taxon>
        <taxon>Pseudomonadati</taxon>
        <taxon>Bacteroidota</taxon>
        <taxon>Cytophagia</taxon>
        <taxon>Cytophagales</taxon>
        <taxon>Cytophagaceae</taxon>
        <taxon>Spirosoma</taxon>
    </lineage>
</organism>
<name>A0ABT0HHL4_9BACT</name>
<feature type="domain" description="NAD-dependent epimerase/dehydratase" evidence="2">
    <location>
        <begin position="8"/>
        <end position="234"/>
    </location>
</feature>
<proteinExistence type="inferred from homology"/>